<name>A0AAV6U6N6_9ARAC</name>
<organism evidence="2 3">
    <name type="scientific">Oedothorax gibbosus</name>
    <dbReference type="NCBI Taxonomy" id="931172"/>
    <lineage>
        <taxon>Eukaryota</taxon>
        <taxon>Metazoa</taxon>
        <taxon>Ecdysozoa</taxon>
        <taxon>Arthropoda</taxon>
        <taxon>Chelicerata</taxon>
        <taxon>Arachnida</taxon>
        <taxon>Araneae</taxon>
        <taxon>Araneomorphae</taxon>
        <taxon>Entelegynae</taxon>
        <taxon>Araneoidea</taxon>
        <taxon>Linyphiidae</taxon>
        <taxon>Erigoninae</taxon>
        <taxon>Oedothorax</taxon>
    </lineage>
</organism>
<evidence type="ECO:0000256" key="1">
    <source>
        <dbReference type="SAM" id="MobiDB-lite"/>
    </source>
</evidence>
<dbReference type="Proteomes" id="UP000827092">
    <property type="component" value="Unassembled WGS sequence"/>
</dbReference>
<evidence type="ECO:0000313" key="2">
    <source>
        <dbReference type="EMBL" id="KAG8179620.1"/>
    </source>
</evidence>
<keyword evidence="3" id="KW-1185">Reference proteome</keyword>
<feature type="region of interest" description="Disordered" evidence="1">
    <location>
        <begin position="42"/>
        <end position="93"/>
    </location>
</feature>
<feature type="compositionally biased region" description="Basic and acidic residues" evidence="1">
    <location>
        <begin position="72"/>
        <end position="93"/>
    </location>
</feature>
<sequence>MKALHYIACDAGQIGVYTIHLRYYFIARYLFATAALIKIRGNSDTRKKSSPNSPPRENRTGCTPVKGNRKGVPRDKLSPIFGNERRKESRKVEANEEKITLTCYMVPESAAPRERALRKCRPIDRQRDTTIDYATAVERPRSR</sequence>
<dbReference type="EMBL" id="JAFNEN010000613">
    <property type="protein sequence ID" value="KAG8179620.1"/>
    <property type="molecule type" value="Genomic_DNA"/>
</dbReference>
<dbReference type="AlphaFoldDB" id="A0AAV6U6N6"/>
<proteinExistence type="predicted"/>
<gene>
    <name evidence="2" type="ORF">JTE90_024491</name>
</gene>
<reference evidence="2 3" key="1">
    <citation type="journal article" date="2022" name="Nat. Ecol. Evol.">
        <title>A masculinizing supergene underlies an exaggerated male reproductive morph in a spider.</title>
        <authorList>
            <person name="Hendrickx F."/>
            <person name="De Corte Z."/>
            <person name="Sonet G."/>
            <person name="Van Belleghem S.M."/>
            <person name="Kostlbacher S."/>
            <person name="Vangestel C."/>
        </authorList>
    </citation>
    <scope>NUCLEOTIDE SEQUENCE [LARGE SCALE GENOMIC DNA]</scope>
    <source>
        <strain evidence="2">W744_W776</strain>
    </source>
</reference>
<evidence type="ECO:0000313" key="3">
    <source>
        <dbReference type="Proteomes" id="UP000827092"/>
    </source>
</evidence>
<accession>A0AAV6U6N6</accession>
<comment type="caution">
    <text evidence="2">The sequence shown here is derived from an EMBL/GenBank/DDBJ whole genome shotgun (WGS) entry which is preliminary data.</text>
</comment>
<protein>
    <submittedName>
        <fullName evidence="2">Uncharacterized protein</fullName>
    </submittedName>
</protein>